<feature type="signal peptide" evidence="1">
    <location>
        <begin position="1"/>
        <end position="19"/>
    </location>
</feature>
<name>A0ABN6LCY9_9BACT</name>
<protein>
    <submittedName>
        <fullName evidence="2">Uncharacterized protein</fullName>
    </submittedName>
</protein>
<proteinExistence type="predicted"/>
<accession>A0ABN6LCY9</accession>
<evidence type="ECO:0000313" key="3">
    <source>
        <dbReference type="Proteomes" id="UP001354989"/>
    </source>
</evidence>
<evidence type="ECO:0000256" key="1">
    <source>
        <dbReference type="SAM" id="SignalP"/>
    </source>
</evidence>
<keyword evidence="1" id="KW-0732">Signal</keyword>
<organism evidence="2 3">
    <name type="scientific">Persicobacter psychrovividus</name>
    <dbReference type="NCBI Taxonomy" id="387638"/>
    <lineage>
        <taxon>Bacteria</taxon>
        <taxon>Pseudomonadati</taxon>
        <taxon>Bacteroidota</taxon>
        <taxon>Cytophagia</taxon>
        <taxon>Cytophagales</taxon>
        <taxon>Persicobacteraceae</taxon>
        <taxon>Persicobacter</taxon>
    </lineage>
</organism>
<dbReference type="RefSeq" id="WP_332919207.1">
    <property type="nucleotide sequence ID" value="NZ_AP025292.1"/>
</dbReference>
<keyword evidence="3" id="KW-1185">Reference proteome</keyword>
<reference evidence="2 3" key="1">
    <citation type="submission" date="2021-12" db="EMBL/GenBank/DDBJ databases">
        <title>Genome sequencing of bacteria with rrn-lacking chromosome and rrn-plasmid.</title>
        <authorList>
            <person name="Anda M."/>
            <person name="Iwasaki W."/>
        </authorList>
    </citation>
    <scope>NUCLEOTIDE SEQUENCE [LARGE SCALE GENOMIC DNA]</scope>
    <source>
        <strain evidence="2 3">NBRC 101262</strain>
    </source>
</reference>
<gene>
    <name evidence="2" type="ORF">PEPS_15470</name>
</gene>
<dbReference type="Proteomes" id="UP001354989">
    <property type="component" value="Chromosome"/>
</dbReference>
<dbReference type="EMBL" id="AP025292">
    <property type="protein sequence ID" value="BDC99266.1"/>
    <property type="molecule type" value="Genomic_DNA"/>
</dbReference>
<sequence length="124" mass="13846">MKAIKILVALFLLSGSAYATTPPSTANEVVAEANMNLMIVSFDHTNNELVISDQQNTTVDYNTMIDLNKANDLAYRTRIYRYFGGLLKAETEKFATIRYSKNGSTTTVPFTRQNLSQLVEKAIN</sequence>
<feature type="chain" id="PRO_5047479570" evidence="1">
    <location>
        <begin position="20"/>
        <end position="124"/>
    </location>
</feature>
<evidence type="ECO:0000313" key="2">
    <source>
        <dbReference type="EMBL" id="BDC99266.1"/>
    </source>
</evidence>